<evidence type="ECO:0000259" key="8">
    <source>
        <dbReference type="Pfam" id="PF24961"/>
    </source>
</evidence>
<dbReference type="RefSeq" id="WP_094548574.1">
    <property type="nucleotide sequence ID" value="NZ_MQWB01000001.1"/>
</dbReference>
<protein>
    <submittedName>
        <fullName evidence="10">Uncharacterized protein</fullName>
    </submittedName>
</protein>
<dbReference type="AlphaFoldDB" id="A0A259TZX9"/>
<dbReference type="InterPro" id="IPR052165">
    <property type="entry name" value="Membrane_assoc_protease"/>
</dbReference>
<dbReference type="Gene3D" id="3.90.226.10">
    <property type="entry name" value="2-enoyl-CoA Hydratase, Chain A, domain 1"/>
    <property type="match status" value="1"/>
</dbReference>
<accession>A0A259TZX9</accession>
<organism evidence="10 11">
    <name type="scientific">Rubricoccus marinus</name>
    <dbReference type="NCBI Taxonomy" id="716817"/>
    <lineage>
        <taxon>Bacteria</taxon>
        <taxon>Pseudomonadati</taxon>
        <taxon>Rhodothermota</taxon>
        <taxon>Rhodothermia</taxon>
        <taxon>Rhodothermales</taxon>
        <taxon>Rubricoccaceae</taxon>
        <taxon>Rubricoccus</taxon>
    </lineage>
</organism>
<keyword evidence="3 5" id="KW-1133">Transmembrane helix</keyword>
<dbReference type="CDD" id="cd07021">
    <property type="entry name" value="Clp_protease_NfeD_like"/>
    <property type="match status" value="1"/>
</dbReference>
<dbReference type="Pfam" id="PF24961">
    <property type="entry name" value="NfeD_membrane"/>
    <property type="match status" value="1"/>
</dbReference>
<keyword evidence="4 5" id="KW-0472">Membrane</keyword>
<feature type="transmembrane region" description="Helical" evidence="5">
    <location>
        <begin position="314"/>
        <end position="332"/>
    </location>
</feature>
<dbReference type="SUPFAM" id="SSF52096">
    <property type="entry name" value="ClpP/crotonase"/>
    <property type="match status" value="1"/>
</dbReference>
<gene>
    <name evidence="10" type="ORF">BSZ36_10280</name>
</gene>
<feature type="transmembrane region" description="Helical" evidence="5">
    <location>
        <begin position="344"/>
        <end position="366"/>
    </location>
</feature>
<evidence type="ECO:0000256" key="2">
    <source>
        <dbReference type="ARBA" id="ARBA00022692"/>
    </source>
</evidence>
<feature type="signal peptide" evidence="6">
    <location>
        <begin position="1"/>
        <end position="26"/>
    </location>
</feature>
<sequence length="461" mass="46921">MRTRFHSLAAGLILALAALASGPVLAQPAALETGSGPVYRVTIDGMIDAALATYVDRALADAKADSASVVILTVDTFGGLIDAADRIVKSLLESPVPIVAVVEKNAISAGALITYAADRIYVTPGATMGAATAVNGTGEYAPEKIQSAMRAMIRSTAEANGRDGKIAEAMVDERISVPGVVEEGELLTLSADEAVRLGVADGLISNADAALAEVGVAGRDEVAHRASGPEKVLRFLGSPVMASLLMMMMLGGLYFELQTPGVGFAGAMAVLGAGLFFAPHYLLGLAASWEIALFVVGVGLLMVEIFVTPGFGVFGISGLIATIAALLIALIPNVGLSFPSDGEIARASATLAATMVLLVIFGFSLAKYLPRSERFSHLVLSGDLAAATGHTSAATDSNLVGMQGVAITSLRPSGTAEVGGRRIDVVAPGQFVESGAAVEVTRARGAVVEVRPLATPPAAAV</sequence>
<dbReference type="PANTHER" id="PTHR33507">
    <property type="entry name" value="INNER MEMBRANE PROTEIN YBBJ"/>
    <property type="match status" value="1"/>
</dbReference>
<evidence type="ECO:0000256" key="3">
    <source>
        <dbReference type="ARBA" id="ARBA00022989"/>
    </source>
</evidence>
<comment type="subcellular location">
    <subcellularLocation>
        <location evidence="1">Membrane</location>
        <topology evidence="1">Multi-pass membrane protein</topology>
    </subcellularLocation>
</comment>
<dbReference type="GO" id="GO:0005886">
    <property type="term" value="C:plasma membrane"/>
    <property type="evidence" value="ECO:0007669"/>
    <property type="project" value="TreeGrafter"/>
</dbReference>
<dbReference type="Gene3D" id="2.40.50.140">
    <property type="entry name" value="Nucleic acid-binding proteins"/>
    <property type="match status" value="1"/>
</dbReference>
<dbReference type="Pfam" id="PF01957">
    <property type="entry name" value="NfeD"/>
    <property type="match status" value="1"/>
</dbReference>
<dbReference type="PANTHER" id="PTHR33507:SF3">
    <property type="entry name" value="INNER MEMBRANE PROTEIN YBBJ"/>
    <property type="match status" value="1"/>
</dbReference>
<evidence type="ECO:0000256" key="1">
    <source>
        <dbReference type="ARBA" id="ARBA00004141"/>
    </source>
</evidence>
<dbReference type="Pfam" id="PF25145">
    <property type="entry name" value="NfeD1b_N"/>
    <property type="match status" value="1"/>
</dbReference>
<feature type="domain" description="NfeD integral membrane" evidence="8">
    <location>
        <begin position="241"/>
        <end position="366"/>
    </location>
</feature>
<feature type="chain" id="PRO_5011994521" evidence="6">
    <location>
        <begin position="27"/>
        <end position="461"/>
    </location>
</feature>
<evidence type="ECO:0000256" key="5">
    <source>
        <dbReference type="SAM" id="Phobius"/>
    </source>
</evidence>
<comment type="caution">
    <text evidence="10">The sequence shown here is derived from an EMBL/GenBank/DDBJ whole genome shotgun (WGS) entry which is preliminary data.</text>
</comment>
<feature type="transmembrane region" description="Helical" evidence="5">
    <location>
        <begin position="289"/>
        <end position="307"/>
    </location>
</feature>
<evidence type="ECO:0000313" key="11">
    <source>
        <dbReference type="Proteomes" id="UP000216446"/>
    </source>
</evidence>
<evidence type="ECO:0000256" key="6">
    <source>
        <dbReference type="SAM" id="SignalP"/>
    </source>
</evidence>
<feature type="transmembrane region" description="Helical" evidence="5">
    <location>
        <begin position="262"/>
        <end position="283"/>
    </location>
</feature>
<dbReference type="EMBL" id="MQWB01000001">
    <property type="protein sequence ID" value="OZC03333.1"/>
    <property type="molecule type" value="Genomic_DNA"/>
</dbReference>
<dbReference type="InParanoid" id="A0A259TZX9"/>
<evidence type="ECO:0000259" key="9">
    <source>
        <dbReference type="Pfam" id="PF25145"/>
    </source>
</evidence>
<proteinExistence type="predicted"/>
<feature type="domain" description="NfeD-like C-terminal" evidence="7">
    <location>
        <begin position="398"/>
        <end position="452"/>
    </location>
</feature>
<keyword evidence="11" id="KW-1185">Reference proteome</keyword>
<dbReference type="InterPro" id="IPR056739">
    <property type="entry name" value="NfeD_membrane"/>
</dbReference>
<feature type="transmembrane region" description="Helical" evidence="5">
    <location>
        <begin position="235"/>
        <end position="255"/>
    </location>
</feature>
<dbReference type="OrthoDB" id="9806253at2"/>
<keyword evidence="6" id="KW-0732">Signal</keyword>
<name>A0A259TZX9_9BACT</name>
<dbReference type="InterPro" id="IPR029045">
    <property type="entry name" value="ClpP/crotonase-like_dom_sf"/>
</dbReference>
<evidence type="ECO:0000259" key="7">
    <source>
        <dbReference type="Pfam" id="PF01957"/>
    </source>
</evidence>
<evidence type="ECO:0000313" key="10">
    <source>
        <dbReference type="EMBL" id="OZC03333.1"/>
    </source>
</evidence>
<keyword evidence="2 5" id="KW-0812">Transmembrane</keyword>
<reference evidence="10 11" key="1">
    <citation type="submission" date="2016-11" db="EMBL/GenBank/DDBJ databases">
        <title>Study of marine rhodopsin-containing bacteria.</title>
        <authorList>
            <person name="Yoshizawa S."/>
            <person name="Kumagai Y."/>
            <person name="Kogure K."/>
        </authorList>
    </citation>
    <scope>NUCLEOTIDE SEQUENCE [LARGE SCALE GENOMIC DNA]</scope>
    <source>
        <strain evidence="10 11">SG-29</strain>
    </source>
</reference>
<feature type="domain" description="NfeD1b N-terminal" evidence="9">
    <location>
        <begin position="38"/>
        <end position="216"/>
    </location>
</feature>
<dbReference type="InterPro" id="IPR012340">
    <property type="entry name" value="NA-bd_OB-fold"/>
</dbReference>
<dbReference type="Proteomes" id="UP000216446">
    <property type="component" value="Unassembled WGS sequence"/>
</dbReference>
<dbReference type="InterPro" id="IPR002810">
    <property type="entry name" value="NfeD-like_C"/>
</dbReference>
<evidence type="ECO:0000256" key="4">
    <source>
        <dbReference type="ARBA" id="ARBA00023136"/>
    </source>
</evidence>
<dbReference type="InterPro" id="IPR056738">
    <property type="entry name" value="NfeD1b_N"/>
</dbReference>